<comment type="caution">
    <text evidence="2">The sequence shown here is derived from an EMBL/GenBank/DDBJ whole genome shotgun (WGS) entry which is preliminary data.</text>
</comment>
<keyword evidence="3" id="KW-1185">Reference proteome</keyword>
<keyword evidence="1" id="KW-0812">Transmembrane</keyword>
<protein>
    <submittedName>
        <fullName evidence="2">Uncharacterized protein</fullName>
    </submittedName>
</protein>
<evidence type="ECO:0000313" key="2">
    <source>
        <dbReference type="EMBL" id="GLC29618.1"/>
    </source>
</evidence>
<dbReference type="RefSeq" id="WP_264848908.1">
    <property type="nucleotide sequence ID" value="NZ_BRXR01000001.1"/>
</dbReference>
<dbReference type="Proteomes" id="UP001208567">
    <property type="component" value="Unassembled WGS sequence"/>
</dbReference>
<keyword evidence="1" id="KW-1133">Transmembrane helix</keyword>
<reference evidence="2 3" key="1">
    <citation type="journal article" date="2024" name="Int. J. Syst. Evol. Microbiol.">
        <title>Clostridium omnivorum sp. nov., isolated from anoxic soil under the treatment of reductive soil disinfestation.</title>
        <authorList>
            <person name="Ueki A."/>
            <person name="Tonouchi A."/>
            <person name="Kaku N."/>
            <person name="Honma S."/>
            <person name="Ueki K."/>
        </authorList>
    </citation>
    <scope>NUCLEOTIDE SEQUENCE [LARGE SCALE GENOMIC DNA]</scope>
    <source>
        <strain evidence="2 3">E14</strain>
    </source>
</reference>
<sequence>MEELSKENQSIEELIYNETKNRLAIMEKPDYEFPKSITKVDVVAIAAGIVICSLLIVLCMMGVIQ</sequence>
<evidence type="ECO:0000313" key="3">
    <source>
        <dbReference type="Proteomes" id="UP001208567"/>
    </source>
</evidence>
<dbReference type="EMBL" id="BRXR01000001">
    <property type="protein sequence ID" value="GLC29618.1"/>
    <property type="molecule type" value="Genomic_DNA"/>
</dbReference>
<accession>A0ABQ5N333</accession>
<feature type="transmembrane region" description="Helical" evidence="1">
    <location>
        <begin position="42"/>
        <end position="64"/>
    </location>
</feature>
<evidence type="ECO:0000256" key="1">
    <source>
        <dbReference type="SAM" id="Phobius"/>
    </source>
</evidence>
<gene>
    <name evidence="2" type="ORF">bsdE14_10280</name>
</gene>
<name>A0ABQ5N333_9CLOT</name>
<organism evidence="2 3">
    <name type="scientific">Clostridium omnivorum</name>
    <dbReference type="NCBI Taxonomy" id="1604902"/>
    <lineage>
        <taxon>Bacteria</taxon>
        <taxon>Bacillati</taxon>
        <taxon>Bacillota</taxon>
        <taxon>Clostridia</taxon>
        <taxon>Eubacteriales</taxon>
        <taxon>Clostridiaceae</taxon>
        <taxon>Clostridium</taxon>
    </lineage>
</organism>
<proteinExistence type="predicted"/>
<keyword evidence="1" id="KW-0472">Membrane</keyword>